<name>A0A9P1C978_9DINO</name>
<keyword evidence="3" id="KW-1185">Reference proteome</keyword>
<reference evidence="1" key="1">
    <citation type="submission" date="2022-10" db="EMBL/GenBank/DDBJ databases">
        <authorList>
            <person name="Chen Y."/>
            <person name="Dougan E. K."/>
            <person name="Chan C."/>
            <person name="Rhodes N."/>
            <person name="Thang M."/>
        </authorList>
    </citation>
    <scope>NUCLEOTIDE SEQUENCE</scope>
</reference>
<gene>
    <name evidence="1" type="ORF">C1SCF055_LOCUS14612</name>
</gene>
<evidence type="ECO:0000313" key="3">
    <source>
        <dbReference type="Proteomes" id="UP001152797"/>
    </source>
</evidence>
<dbReference type="AlphaFoldDB" id="A0A9P1C978"/>
<reference evidence="2" key="2">
    <citation type="submission" date="2024-04" db="EMBL/GenBank/DDBJ databases">
        <authorList>
            <person name="Chen Y."/>
            <person name="Shah S."/>
            <person name="Dougan E. K."/>
            <person name="Thang M."/>
            <person name="Chan C."/>
        </authorList>
    </citation>
    <scope>NUCLEOTIDE SEQUENCE [LARGE SCALE GENOMIC DNA]</scope>
</reference>
<proteinExistence type="predicted"/>
<dbReference type="EMBL" id="CAMXCT010001156">
    <property type="protein sequence ID" value="CAI3987329.1"/>
    <property type="molecule type" value="Genomic_DNA"/>
</dbReference>
<dbReference type="EMBL" id="CAMXCT030001156">
    <property type="protein sequence ID" value="CAL4774641.1"/>
    <property type="molecule type" value="Genomic_DNA"/>
</dbReference>
<comment type="caution">
    <text evidence="1">The sequence shown here is derived from an EMBL/GenBank/DDBJ whole genome shotgun (WGS) entry which is preliminary data.</text>
</comment>
<sequence>MASILLTLLVPCLGSRIMSTSDSDPFSGFQLFGPWTASSAGCTSTGWKGKYSIYGGAVEILSLEVGPESTTFTFNSELVSQAQESSEDSFVADWFRMQGPTPNDKVKEFFCNGASVGSVAFRLSIVKACDFWSPASLQSLCPALAQVDSEVDEEIEAKRSDKSNKLAEWFKMEGPQDNDDLTEFFCDDGWATEDMKLLDPAALTWRGNFDGPSLAKRAKEIAAKACSFWSQRSWQKC</sequence>
<protein>
    <submittedName>
        <fullName evidence="1">Uncharacterized protein</fullName>
    </submittedName>
</protein>
<evidence type="ECO:0000313" key="2">
    <source>
        <dbReference type="EMBL" id="CAL1140704.1"/>
    </source>
</evidence>
<organism evidence="1">
    <name type="scientific">Cladocopium goreaui</name>
    <dbReference type="NCBI Taxonomy" id="2562237"/>
    <lineage>
        <taxon>Eukaryota</taxon>
        <taxon>Sar</taxon>
        <taxon>Alveolata</taxon>
        <taxon>Dinophyceae</taxon>
        <taxon>Suessiales</taxon>
        <taxon>Symbiodiniaceae</taxon>
        <taxon>Cladocopium</taxon>
    </lineage>
</organism>
<dbReference type="Proteomes" id="UP001152797">
    <property type="component" value="Unassembled WGS sequence"/>
</dbReference>
<dbReference type="EMBL" id="CAMXCT020001156">
    <property type="protein sequence ID" value="CAL1140704.1"/>
    <property type="molecule type" value="Genomic_DNA"/>
</dbReference>
<evidence type="ECO:0000313" key="1">
    <source>
        <dbReference type="EMBL" id="CAI3987329.1"/>
    </source>
</evidence>
<accession>A0A9P1C978</accession>